<evidence type="ECO:0000256" key="5">
    <source>
        <dbReference type="ARBA" id="ARBA00022793"/>
    </source>
</evidence>
<dbReference type="NCBIfam" id="TIGR03180">
    <property type="entry name" value="UraD_2"/>
    <property type="match status" value="1"/>
</dbReference>
<dbReference type="InterPro" id="IPR018020">
    <property type="entry name" value="OHCU_decarboxylase"/>
</dbReference>
<organism evidence="9">
    <name type="scientific">uncultured Arthrobacter sp</name>
    <dbReference type="NCBI Taxonomy" id="114050"/>
    <lineage>
        <taxon>Bacteria</taxon>
        <taxon>Bacillati</taxon>
        <taxon>Actinomycetota</taxon>
        <taxon>Actinomycetes</taxon>
        <taxon>Micrococcales</taxon>
        <taxon>Micrococcaceae</taxon>
        <taxon>Arthrobacter</taxon>
        <taxon>environmental samples</taxon>
    </lineage>
</organism>
<evidence type="ECO:0000259" key="8">
    <source>
        <dbReference type="Pfam" id="PF09349"/>
    </source>
</evidence>
<keyword evidence="5" id="KW-0210">Decarboxylase</keyword>
<dbReference type="GO" id="GO:0051997">
    <property type="term" value="F:2-oxo-4-hydroxy-4-carboxy-5-ureidoimidazoline decarboxylase activity"/>
    <property type="evidence" value="ECO:0007669"/>
    <property type="project" value="UniProtKB-EC"/>
</dbReference>
<dbReference type="EC" id="4.1.1.97" evidence="3"/>
<dbReference type="InterPro" id="IPR036778">
    <property type="entry name" value="OHCU_decarboxylase_sf"/>
</dbReference>
<evidence type="ECO:0000256" key="2">
    <source>
        <dbReference type="ARBA" id="ARBA00004754"/>
    </source>
</evidence>
<proteinExistence type="predicted"/>
<dbReference type="SUPFAM" id="SSF158694">
    <property type="entry name" value="UraD-Like"/>
    <property type="match status" value="1"/>
</dbReference>
<reference evidence="9" key="1">
    <citation type="submission" date="2020-02" db="EMBL/GenBank/DDBJ databases">
        <authorList>
            <person name="Meier V. D."/>
        </authorList>
    </citation>
    <scope>NUCLEOTIDE SEQUENCE</scope>
    <source>
        <strain evidence="9">AVDCRST_MAG83</strain>
    </source>
</reference>
<evidence type="ECO:0000256" key="3">
    <source>
        <dbReference type="ARBA" id="ARBA00012257"/>
    </source>
</evidence>
<evidence type="ECO:0000256" key="1">
    <source>
        <dbReference type="ARBA" id="ARBA00001163"/>
    </source>
</evidence>
<protein>
    <recommendedName>
        <fullName evidence="3">2-oxo-4-hydroxy-4-carboxy-5-ureidoimidazoline decarboxylase</fullName>
        <ecNumber evidence="3">4.1.1.97</ecNumber>
    </recommendedName>
</protein>
<dbReference type="GO" id="GO:0019628">
    <property type="term" value="P:urate catabolic process"/>
    <property type="evidence" value="ECO:0007669"/>
    <property type="project" value="TreeGrafter"/>
</dbReference>
<gene>
    <name evidence="9" type="ORF">AVDCRST_MAG83-2271</name>
</gene>
<evidence type="ECO:0000313" key="9">
    <source>
        <dbReference type="EMBL" id="CAA9252269.1"/>
    </source>
</evidence>
<name>A0A6J4IK79_9MICC</name>
<keyword evidence="6 9" id="KW-0456">Lyase</keyword>
<dbReference type="Pfam" id="PF09349">
    <property type="entry name" value="OHCU_decarbox"/>
    <property type="match status" value="1"/>
</dbReference>
<evidence type="ECO:0000256" key="7">
    <source>
        <dbReference type="SAM" id="MobiDB-lite"/>
    </source>
</evidence>
<feature type="region of interest" description="Disordered" evidence="7">
    <location>
        <begin position="65"/>
        <end position="97"/>
    </location>
</feature>
<evidence type="ECO:0000256" key="6">
    <source>
        <dbReference type="ARBA" id="ARBA00023239"/>
    </source>
</evidence>
<dbReference type="PANTHER" id="PTHR43466:SF1">
    <property type="entry name" value="2-OXO-4-HYDROXY-4-CARBOXY-5-UREIDOIMIDAZOLINE DECARBOXYLASE-RELATED"/>
    <property type="match status" value="1"/>
</dbReference>
<evidence type="ECO:0000256" key="4">
    <source>
        <dbReference type="ARBA" id="ARBA00022631"/>
    </source>
</evidence>
<comment type="catalytic activity">
    <reaction evidence="1">
        <text>5-hydroxy-2-oxo-4-ureido-2,5-dihydro-1H-imidazole-5-carboxylate + H(+) = (S)-allantoin + CO2</text>
        <dbReference type="Rhea" id="RHEA:26301"/>
        <dbReference type="ChEBI" id="CHEBI:15378"/>
        <dbReference type="ChEBI" id="CHEBI:15678"/>
        <dbReference type="ChEBI" id="CHEBI:16526"/>
        <dbReference type="ChEBI" id="CHEBI:58639"/>
        <dbReference type="EC" id="4.1.1.97"/>
    </reaction>
</comment>
<dbReference type="PANTHER" id="PTHR43466">
    <property type="entry name" value="2-OXO-4-HYDROXY-4-CARBOXY-5-UREIDOIMIDAZOLINE DECARBOXYLASE-RELATED"/>
    <property type="match status" value="1"/>
</dbReference>
<dbReference type="RefSeq" id="WP_294568360.1">
    <property type="nucleotide sequence ID" value="NZ_CADCTE010000124.1"/>
</dbReference>
<comment type="pathway">
    <text evidence="2">Purine metabolism; urate degradation; (S)-allantoin from urate: step 3/3.</text>
</comment>
<accession>A0A6J4IK79</accession>
<dbReference type="InterPro" id="IPR017595">
    <property type="entry name" value="OHCU_decarboxylase-2"/>
</dbReference>
<dbReference type="EMBL" id="CADCTE010000124">
    <property type="protein sequence ID" value="CAA9252269.1"/>
    <property type="molecule type" value="Genomic_DNA"/>
</dbReference>
<dbReference type="AlphaFoldDB" id="A0A6J4IK79"/>
<sequence>MRLADFNAAPATDAAELLRPCLDIPRWIDEIVRARPLESLSALTSFAAAAAPDLSVDELDGALAHHPRIGERPAGDSTEAGLSRREQSGLDGSEDTADRIAAGNRAYEEKFGRVFLIRAAGRSAEDILASLQERLSHTPDEELPVIAGQLREIALLRLKGTVTP</sequence>
<dbReference type="GO" id="GO:0006144">
    <property type="term" value="P:purine nucleobase metabolic process"/>
    <property type="evidence" value="ECO:0007669"/>
    <property type="project" value="UniProtKB-KW"/>
</dbReference>
<dbReference type="Gene3D" id="1.10.3330.10">
    <property type="entry name" value="Oxo-4-hydroxy-4-carboxy-5-ureidoimidazoline decarboxylase"/>
    <property type="match status" value="1"/>
</dbReference>
<keyword evidence="4" id="KW-0659">Purine metabolism</keyword>
<feature type="domain" description="Oxo-4-hydroxy-4-carboxy-5-ureidoimidazoline decarboxylase" evidence="8">
    <location>
        <begin position="7"/>
        <end position="159"/>
    </location>
</feature>
<dbReference type="NCBIfam" id="NF010372">
    <property type="entry name" value="PRK13798.1"/>
    <property type="match status" value="1"/>
</dbReference>